<sequence length="273" mass="29901">MAGWSPHAGSGGGWSRTAAVGRVDTDVDAKKAAASIRERGMQRVRSGGNSEADKAREAGIRIKVVDGREERVDAQGFRERNVPVVERAVVARQGMEREKKGGLKRIVEGMGFGGGGKKGEEKISMRDVVGLVTAKGKADGTEEAHAQAALRWKEREREMQMQMQMQIRDQMDNHSDVQARSPTRSVSQTMGTTKGRDVTESPGDAQARHRPLYRSTTQTSWTEPGQEEERDRNSLGGDMGKELEGVMSSEEYAESYRGIIGPGPWEEGWLVGS</sequence>
<protein>
    <submittedName>
        <fullName evidence="2">Uncharacterized protein</fullName>
    </submittedName>
</protein>
<keyword evidence="3" id="KW-1185">Reference proteome</keyword>
<proteinExistence type="predicted"/>
<dbReference type="Proteomes" id="UP000178129">
    <property type="component" value="Unassembled WGS sequence"/>
</dbReference>
<feature type="compositionally biased region" description="Polar residues" evidence="1">
    <location>
        <begin position="178"/>
        <end position="192"/>
    </location>
</feature>
<name>A0A1E1LEK5_9HELO</name>
<dbReference type="EMBL" id="FJUW01000047">
    <property type="protein sequence ID" value="CZT08834.1"/>
    <property type="molecule type" value="Genomic_DNA"/>
</dbReference>
<reference evidence="3" key="1">
    <citation type="submission" date="2016-03" db="EMBL/GenBank/DDBJ databases">
        <authorList>
            <person name="Ploux O."/>
        </authorList>
    </citation>
    <scope>NUCLEOTIDE SEQUENCE [LARGE SCALE GENOMIC DNA]</scope>
    <source>
        <strain evidence="3">UK7</strain>
    </source>
</reference>
<feature type="region of interest" description="Disordered" evidence="1">
    <location>
        <begin position="35"/>
        <end position="57"/>
    </location>
</feature>
<dbReference type="InParanoid" id="A0A1E1LEK5"/>
<evidence type="ECO:0000313" key="3">
    <source>
        <dbReference type="Proteomes" id="UP000178129"/>
    </source>
</evidence>
<gene>
    <name evidence="2" type="ORF">RCO7_03492</name>
</gene>
<accession>A0A1E1LEK5</accession>
<dbReference type="AlphaFoldDB" id="A0A1E1LEK5"/>
<feature type="compositionally biased region" description="Basic and acidic residues" evidence="1">
    <location>
        <begin position="227"/>
        <end position="244"/>
    </location>
</feature>
<evidence type="ECO:0000256" key="1">
    <source>
        <dbReference type="SAM" id="MobiDB-lite"/>
    </source>
</evidence>
<feature type="compositionally biased region" description="Polar residues" evidence="1">
    <location>
        <begin position="214"/>
        <end position="223"/>
    </location>
</feature>
<comment type="caution">
    <text evidence="2">The sequence shown here is derived from an EMBL/GenBank/DDBJ whole genome shotgun (WGS) entry which is preliminary data.</text>
</comment>
<feature type="region of interest" description="Disordered" evidence="1">
    <location>
        <begin position="170"/>
        <end position="246"/>
    </location>
</feature>
<evidence type="ECO:0000313" key="2">
    <source>
        <dbReference type="EMBL" id="CZT08834.1"/>
    </source>
</evidence>
<feature type="region of interest" description="Disordered" evidence="1">
    <location>
        <begin position="1"/>
        <end position="22"/>
    </location>
</feature>
<organism evidence="2 3">
    <name type="scientific">Rhynchosporium graminicola</name>
    <dbReference type="NCBI Taxonomy" id="2792576"/>
    <lineage>
        <taxon>Eukaryota</taxon>
        <taxon>Fungi</taxon>
        <taxon>Dikarya</taxon>
        <taxon>Ascomycota</taxon>
        <taxon>Pezizomycotina</taxon>
        <taxon>Leotiomycetes</taxon>
        <taxon>Helotiales</taxon>
        <taxon>Ploettnerulaceae</taxon>
        <taxon>Rhynchosporium</taxon>
    </lineage>
</organism>